<dbReference type="GO" id="GO:0005737">
    <property type="term" value="C:cytoplasm"/>
    <property type="evidence" value="ECO:0007669"/>
    <property type="project" value="TreeGrafter"/>
</dbReference>
<dbReference type="Pfam" id="PF22968">
    <property type="entry name" value="RNF34L-like_3rd"/>
    <property type="match status" value="1"/>
</dbReference>
<keyword evidence="3" id="KW-0862">Zinc</keyword>
<dbReference type="GO" id="GO:0006313">
    <property type="term" value="P:DNA transposition"/>
    <property type="evidence" value="ECO:0007669"/>
    <property type="project" value="InterPro"/>
</dbReference>
<dbReference type="GO" id="GO:0005886">
    <property type="term" value="C:plasma membrane"/>
    <property type="evidence" value="ECO:0007669"/>
    <property type="project" value="UniProtKB-SubCell"/>
</dbReference>
<dbReference type="Pfam" id="PF23632">
    <property type="entry name" value="SAP_RNF34_RFFL"/>
    <property type="match status" value="1"/>
</dbReference>
<dbReference type="Pfam" id="PF13920">
    <property type="entry name" value="zf-C3HC4_3"/>
    <property type="match status" value="1"/>
</dbReference>
<evidence type="ECO:0000256" key="3">
    <source>
        <dbReference type="ARBA" id="ARBA00022833"/>
    </source>
</evidence>
<evidence type="ECO:0000256" key="4">
    <source>
        <dbReference type="PROSITE-ProRule" id="PRU00175"/>
    </source>
</evidence>
<dbReference type="GO" id="GO:0008270">
    <property type="term" value="F:zinc ion binding"/>
    <property type="evidence" value="ECO:0007669"/>
    <property type="project" value="UniProtKB-KW"/>
</dbReference>
<dbReference type="EMBL" id="OA565007">
    <property type="protein sequence ID" value="CAD7196099.1"/>
    <property type="molecule type" value="Genomic_DNA"/>
</dbReference>
<dbReference type="InterPro" id="IPR011011">
    <property type="entry name" value="Znf_FYVE_PHD"/>
</dbReference>
<evidence type="ECO:0000256" key="1">
    <source>
        <dbReference type="ARBA" id="ARBA00004202"/>
    </source>
</evidence>
<dbReference type="SUPFAM" id="SSF68906">
    <property type="entry name" value="SAP domain"/>
    <property type="match status" value="2"/>
</dbReference>
<organism evidence="7">
    <name type="scientific">Timema douglasi</name>
    <name type="common">Walking stick</name>
    <dbReference type="NCBI Taxonomy" id="61478"/>
    <lineage>
        <taxon>Eukaryota</taxon>
        <taxon>Metazoa</taxon>
        <taxon>Ecdysozoa</taxon>
        <taxon>Arthropoda</taxon>
        <taxon>Hexapoda</taxon>
        <taxon>Insecta</taxon>
        <taxon>Pterygota</taxon>
        <taxon>Neoptera</taxon>
        <taxon>Polyneoptera</taxon>
        <taxon>Phasmatodea</taxon>
        <taxon>Timematodea</taxon>
        <taxon>Timematoidea</taxon>
        <taxon>Timematidae</taxon>
        <taxon>Timema</taxon>
    </lineage>
</organism>
<dbReference type="InterPro" id="IPR002492">
    <property type="entry name" value="Transposase_Tc1-like"/>
</dbReference>
<accession>A0A7R8VEV1</accession>
<dbReference type="SUPFAM" id="SSF57850">
    <property type="entry name" value="RING/U-box"/>
    <property type="match status" value="1"/>
</dbReference>
<dbReference type="InterPro" id="IPR055111">
    <property type="entry name" value="RNF34_RFFL_HeH"/>
</dbReference>
<dbReference type="InterPro" id="IPR001841">
    <property type="entry name" value="Znf_RING"/>
</dbReference>
<dbReference type="GO" id="GO:0015074">
    <property type="term" value="P:DNA integration"/>
    <property type="evidence" value="ECO:0007669"/>
    <property type="project" value="InterPro"/>
</dbReference>
<sequence>MEAGKSQRPIVDIVGVSKTCVQQTIKRYDEFETITNQPRAGCLKKTSLRPDLSLLQLSKKDINSSCSDFLRELKSSCDNINITEQTECNRLNEAGLGSYFAIHKPLLSEKNKKQLLQFCKEHLGWLKEAREGEFMAGVFCRSNSVNSEQRSSTMGCEECSVKFTVFKRKKQCGVCQQYYCRDCLGHTDNNGSTTSLMARFSDKKLKCSRCKVLTARPLIRSELQQLRAKDLQQYLTSQHVSTRGCVEKDDLVNLLIRHVAVSSNRRETNPYSEPTFPGRAQPASTTSPPVSRSTSTQPSPSSYPLPSAPPYVGSESEAEYDVSSPTDSEVDGFIVVDGNVLLEAGVDLEITEMSETSGDGTLSDQGVEPMVTEVEELVENNTVDSLPISDEDLIVSDLSECSRDKDLSIQIPTAMGLADISAPSELENLSSKQLKELLVRNRVDFRGCCEKPELIERATRLWNENMEARKELEKLDMDELCKVCMDAPVECVMLECGHMATCTNCGKQLSECPICRQYVVRVVRIFKA</sequence>
<dbReference type="InterPro" id="IPR036361">
    <property type="entry name" value="SAP_dom_sf"/>
</dbReference>
<dbReference type="SMART" id="SM00184">
    <property type="entry name" value="RING"/>
    <property type="match status" value="2"/>
</dbReference>
<evidence type="ECO:0000256" key="5">
    <source>
        <dbReference type="SAM" id="MobiDB-lite"/>
    </source>
</evidence>
<gene>
    <name evidence="7" type="ORF">TDIB3V08_LOCUS2455</name>
</gene>
<dbReference type="FunFam" id="3.30.40.10:FF:000110">
    <property type="entry name" value="E3 ubiquitin-protein ligase RNF34 isoform X1"/>
    <property type="match status" value="1"/>
</dbReference>
<dbReference type="GO" id="GO:0043161">
    <property type="term" value="P:proteasome-mediated ubiquitin-dependent protein catabolic process"/>
    <property type="evidence" value="ECO:0007669"/>
    <property type="project" value="TreeGrafter"/>
</dbReference>
<reference evidence="7" key="1">
    <citation type="submission" date="2020-11" db="EMBL/GenBank/DDBJ databases">
        <authorList>
            <person name="Tran Van P."/>
        </authorList>
    </citation>
    <scope>NUCLEOTIDE SEQUENCE</scope>
</reference>
<dbReference type="Gene3D" id="3.30.40.10">
    <property type="entry name" value="Zinc/RING finger domain, C3HC4 (zinc finger)"/>
    <property type="match status" value="1"/>
</dbReference>
<dbReference type="CDD" id="cd16500">
    <property type="entry name" value="RING-HC_CARP"/>
    <property type="match status" value="1"/>
</dbReference>
<name>A0A7R8VEV1_TIMDO</name>
<evidence type="ECO:0000313" key="7">
    <source>
        <dbReference type="EMBL" id="CAD7196099.1"/>
    </source>
</evidence>
<dbReference type="Gene3D" id="1.10.720.140">
    <property type="match status" value="1"/>
</dbReference>
<keyword evidence="2 4" id="KW-0479">Metal-binding</keyword>
<feature type="compositionally biased region" description="Low complexity" evidence="5">
    <location>
        <begin position="282"/>
        <end position="300"/>
    </location>
</feature>
<dbReference type="InterPro" id="IPR013083">
    <property type="entry name" value="Znf_RING/FYVE/PHD"/>
</dbReference>
<proteinExistence type="predicted"/>
<protein>
    <recommendedName>
        <fullName evidence="6">RING-type domain-containing protein</fullName>
    </recommendedName>
</protein>
<dbReference type="InterPro" id="IPR051728">
    <property type="entry name" value="RING-FYVE_E3_ubiquitin-ligase"/>
</dbReference>
<comment type="subcellular location">
    <subcellularLocation>
        <location evidence="1">Cell membrane</location>
        <topology evidence="1">Peripheral membrane protein</topology>
    </subcellularLocation>
</comment>
<dbReference type="GO" id="GO:0061630">
    <property type="term" value="F:ubiquitin protein ligase activity"/>
    <property type="evidence" value="ECO:0007669"/>
    <property type="project" value="TreeGrafter"/>
</dbReference>
<keyword evidence="2 4" id="KW-0863">Zinc-finger</keyword>
<evidence type="ECO:0000259" key="6">
    <source>
        <dbReference type="PROSITE" id="PS50089"/>
    </source>
</evidence>
<dbReference type="PANTHER" id="PTHR14879:SF15">
    <property type="entry name" value="E3 UBIQUITIN-PROTEIN LIGASE RIFIFYLIN-LIKE PROTEIN"/>
    <property type="match status" value="1"/>
</dbReference>
<dbReference type="InterPro" id="IPR057299">
    <property type="entry name" value="RNF34_RFFL_SAP"/>
</dbReference>
<dbReference type="PANTHER" id="PTHR14879">
    <property type="entry name" value="CASPASE REGULATOR, RING FINGER DOMAIN-CONTAINING"/>
    <property type="match status" value="1"/>
</dbReference>
<feature type="domain" description="RING-type" evidence="6">
    <location>
        <begin position="481"/>
        <end position="516"/>
    </location>
</feature>
<dbReference type="GO" id="GO:0070936">
    <property type="term" value="P:protein K48-linked ubiquitination"/>
    <property type="evidence" value="ECO:0007669"/>
    <property type="project" value="TreeGrafter"/>
</dbReference>
<evidence type="ECO:0000256" key="2">
    <source>
        <dbReference type="ARBA" id="ARBA00022771"/>
    </source>
</evidence>
<dbReference type="GO" id="GO:0003677">
    <property type="term" value="F:DNA binding"/>
    <property type="evidence" value="ECO:0007669"/>
    <property type="project" value="InterPro"/>
</dbReference>
<dbReference type="AlphaFoldDB" id="A0A7R8VEV1"/>
<dbReference type="Pfam" id="PF01498">
    <property type="entry name" value="HTH_Tnp_Tc3_2"/>
    <property type="match status" value="1"/>
</dbReference>
<feature type="region of interest" description="Disordered" evidence="5">
    <location>
        <begin position="264"/>
        <end position="329"/>
    </location>
</feature>
<dbReference type="SUPFAM" id="SSF57903">
    <property type="entry name" value="FYVE/PHD zinc finger"/>
    <property type="match status" value="1"/>
</dbReference>
<dbReference type="PROSITE" id="PS50089">
    <property type="entry name" value="ZF_RING_2"/>
    <property type="match status" value="1"/>
</dbReference>
<dbReference type="GO" id="GO:1902042">
    <property type="term" value="P:negative regulation of extrinsic apoptotic signaling pathway via death domain receptors"/>
    <property type="evidence" value="ECO:0007669"/>
    <property type="project" value="TreeGrafter"/>
</dbReference>